<dbReference type="SMART" id="SM00530">
    <property type="entry name" value="HTH_XRE"/>
    <property type="match status" value="1"/>
</dbReference>
<dbReference type="SUPFAM" id="SSF51306">
    <property type="entry name" value="LexA/Signal peptidase"/>
    <property type="match status" value="1"/>
</dbReference>
<evidence type="ECO:0000313" key="6">
    <source>
        <dbReference type="Proteomes" id="UP000468327"/>
    </source>
</evidence>
<dbReference type="EMBL" id="WPOC01000002">
    <property type="protein sequence ID" value="MVN13995.1"/>
    <property type="molecule type" value="Genomic_DNA"/>
</dbReference>
<dbReference type="PANTHER" id="PTHR40661">
    <property type="match status" value="1"/>
</dbReference>
<protein>
    <submittedName>
        <fullName evidence="5">Helix-turn-helix domain-containing protein</fullName>
    </submittedName>
</protein>
<organism evidence="5 6">
    <name type="scientific">Gordonibacter urolithinfaciens</name>
    <dbReference type="NCBI Taxonomy" id="1335613"/>
    <lineage>
        <taxon>Bacteria</taxon>
        <taxon>Bacillati</taxon>
        <taxon>Actinomycetota</taxon>
        <taxon>Coriobacteriia</taxon>
        <taxon>Eggerthellales</taxon>
        <taxon>Eggerthellaceae</taxon>
        <taxon>Gordonibacter</taxon>
    </lineage>
</organism>
<keyword evidence="1" id="KW-0805">Transcription regulation</keyword>
<evidence type="ECO:0000256" key="1">
    <source>
        <dbReference type="ARBA" id="ARBA00023015"/>
    </source>
</evidence>
<evidence type="ECO:0000256" key="3">
    <source>
        <dbReference type="ARBA" id="ARBA00023163"/>
    </source>
</evidence>
<dbReference type="PANTHER" id="PTHR40661:SF3">
    <property type="entry name" value="FELS-1 PROPHAGE TRANSCRIPTIONAL REGULATOR"/>
    <property type="match status" value="1"/>
</dbReference>
<dbReference type="RefSeq" id="WP_157005215.1">
    <property type="nucleotide sequence ID" value="NZ_WPOC01000002.1"/>
</dbReference>
<sequence length="220" mass="24714">MKYPNRIKELRKRANLSQRKLADEIGVSESALQNYEYGERDLPGDIIIRLCEMFNCTADYLICVDSEKNPSGLVDVIKPSYSYHVVPIVGDVAAGDPCEAIELIDDVLTVPEAFRETHPDARALRIRGESMNKLFQADSFVIFDPELEVRDGDIAVVYVNGDDATVKRVYFAGDTVVLHPESTMEEHLDRAINTKDPSSPPVTFAGRVFWATWGDNDVRF</sequence>
<evidence type="ECO:0000259" key="4">
    <source>
        <dbReference type="PROSITE" id="PS50943"/>
    </source>
</evidence>
<dbReference type="Gene3D" id="1.10.260.40">
    <property type="entry name" value="lambda repressor-like DNA-binding domains"/>
    <property type="match status" value="1"/>
</dbReference>
<comment type="caution">
    <text evidence="5">The sequence shown here is derived from an EMBL/GenBank/DDBJ whole genome shotgun (WGS) entry which is preliminary data.</text>
</comment>
<dbReference type="CDD" id="cd00093">
    <property type="entry name" value="HTH_XRE"/>
    <property type="match status" value="1"/>
</dbReference>
<dbReference type="SUPFAM" id="SSF47413">
    <property type="entry name" value="lambda repressor-like DNA-binding domains"/>
    <property type="match status" value="1"/>
</dbReference>
<dbReference type="PROSITE" id="PS50943">
    <property type="entry name" value="HTH_CROC1"/>
    <property type="match status" value="1"/>
</dbReference>
<dbReference type="InterPro" id="IPR039418">
    <property type="entry name" value="LexA-like"/>
</dbReference>
<name>A0A6N8IDW9_9ACTN</name>
<dbReference type="GO" id="GO:0003677">
    <property type="term" value="F:DNA binding"/>
    <property type="evidence" value="ECO:0007669"/>
    <property type="project" value="UniProtKB-KW"/>
</dbReference>
<dbReference type="CDD" id="cd06529">
    <property type="entry name" value="S24_LexA-like"/>
    <property type="match status" value="1"/>
</dbReference>
<dbReference type="InterPro" id="IPR001387">
    <property type="entry name" value="Cro/C1-type_HTH"/>
</dbReference>
<dbReference type="InterPro" id="IPR036286">
    <property type="entry name" value="LexA/Signal_pep-like_sf"/>
</dbReference>
<evidence type="ECO:0000256" key="2">
    <source>
        <dbReference type="ARBA" id="ARBA00023125"/>
    </source>
</evidence>
<dbReference type="InterPro" id="IPR015927">
    <property type="entry name" value="Peptidase_S24_S26A/B/C"/>
</dbReference>
<dbReference type="InterPro" id="IPR010982">
    <property type="entry name" value="Lambda_DNA-bd_dom_sf"/>
</dbReference>
<gene>
    <name evidence="5" type="ORF">GO738_01265</name>
</gene>
<dbReference type="AlphaFoldDB" id="A0A6N8IDW9"/>
<dbReference type="Proteomes" id="UP000468327">
    <property type="component" value="Unassembled WGS sequence"/>
</dbReference>
<reference evidence="5 6" key="1">
    <citation type="submission" date="2019-11" db="EMBL/GenBank/DDBJ databases">
        <title>Whole genome shotgun sequencing (WGS) data from Adlercreutzia equolifaciens ResAG-91, Eggerthella lenta MRI-F36, MRI-F37, MRI-F40, ResAG-49, ResAG-88, ResAG-121, ResAG-145, and Gordonibacter sp. ResAG-5, ResAG-26, ResAG-43, ResAG-50, ResAG-59.</title>
        <authorList>
            <person name="Stoll D.A."/>
            <person name="Danylec N."/>
            <person name="Franz C.M.A.P."/>
            <person name="Huch M."/>
        </authorList>
    </citation>
    <scope>NUCLEOTIDE SEQUENCE [LARGE SCALE GENOMIC DNA]</scope>
    <source>
        <strain evidence="5 6">ResAG-59</strain>
    </source>
</reference>
<proteinExistence type="predicted"/>
<dbReference type="Gene3D" id="2.10.109.10">
    <property type="entry name" value="Umud Fragment, subunit A"/>
    <property type="match status" value="1"/>
</dbReference>
<dbReference type="Pfam" id="PF01381">
    <property type="entry name" value="HTH_3"/>
    <property type="match status" value="1"/>
</dbReference>
<feature type="domain" description="HTH cro/C1-type" evidence="4">
    <location>
        <begin position="7"/>
        <end position="61"/>
    </location>
</feature>
<dbReference type="Pfam" id="PF00717">
    <property type="entry name" value="Peptidase_S24"/>
    <property type="match status" value="1"/>
</dbReference>
<keyword evidence="2" id="KW-0238">DNA-binding</keyword>
<evidence type="ECO:0000313" key="5">
    <source>
        <dbReference type="EMBL" id="MVN13995.1"/>
    </source>
</evidence>
<accession>A0A6N8IDW9</accession>
<keyword evidence="6" id="KW-1185">Reference proteome</keyword>
<keyword evidence="3" id="KW-0804">Transcription</keyword>